<dbReference type="EMBL" id="SMFQ01000005">
    <property type="protein sequence ID" value="TCJ82879.1"/>
    <property type="molecule type" value="Genomic_DNA"/>
</dbReference>
<protein>
    <submittedName>
        <fullName evidence="1">Flavin-dependent dehydrogenase</fullName>
    </submittedName>
</protein>
<dbReference type="InterPro" id="IPR036188">
    <property type="entry name" value="FAD/NAD-bd_sf"/>
</dbReference>
<proteinExistence type="predicted"/>
<dbReference type="InterPro" id="IPR006905">
    <property type="entry name" value="Flavin_halogenase"/>
</dbReference>
<evidence type="ECO:0000313" key="2">
    <source>
        <dbReference type="Proteomes" id="UP000294887"/>
    </source>
</evidence>
<evidence type="ECO:0000313" key="1">
    <source>
        <dbReference type="EMBL" id="TCJ82879.1"/>
    </source>
</evidence>
<dbReference type="Proteomes" id="UP000294887">
    <property type="component" value="Unassembled WGS sequence"/>
</dbReference>
<name>A0A4R1ET34_9GAMM</name>
<accession>A0A4R1ET34</accession>
<dbReference type="SUPFAM" id="SSF51905">
    <property type="entry name" value="FAD/NAD(P)-binding domain"/>
    <property type="match status" value="1"/>
</dbReference>
<dbReference type="OrthoDB" id="103324at2"/>
<dbReference type="GO" id="GO:0004497">
    <property type="term" value="F:monooxygenase activity"/>
    <property type="evidence" value="ECO:0007669"/>
    <property type="project" value="InterPro"/>
</dbReference>
<dbReference type="Gene3D" id="3.50.50.60">
    <property type="entry name" value="FAD/NAD(P)-binding domain"/>
    <property type="match status" value="1"/>
</dbReference>
<sequence>MDKQVKSVAIIGAGPSGCALGCFLIERGIAVTIYDNLSKPELIVGESNLPAVVPIFRRLGIEEKVAAISQIKRGASFRHGSGIRMDIPFQTPGKRYPNFSYNTPRPQLDSLIRQRAEEVGVRFVNKKATLELTPENSDRDLMLSEASLNDAGLCTETHPDILIDASGRSRLFSRLLDIPAKRGGRDDVAYFAHFENFEYKEVIEGQIVVSILDHGWSWQIPLKGKLSVGVVLNKQAAKSYGDTPEERLDNVIKHNSLLKDEGKNAKRISKVMRYSNYQLLSEKGYGKGWVMLGDAFGFVDPMLSPGVFMALNAAQSIDEIVFSSPKITTANLEKYSQQVNSWHQSWTTLIDYFYDGRLMSLSEQGKSILENPKSSVVGKMAEKLYSRIISSMVTGIKTRSKVNQSLLYHGCRQLLKDQEVLNGYAVKPFTKKEQNSH</sequence>
<dbReference type="PANTHER" id="PTHR43747">
    <property type="entry name" value="FAD-BINDING PROTEIN"/>
    <property type="match status" value="1"/>
</dbReference>
<gene>
    <name evidence="1" type="ORF">EV695_3617</name>
</gene>
<dbReference type="AlphaFoldDB" id="A0A4R1ET34"/>
<reference evidence="1 2" key="1">
    <citation type="submission" date="2019-03" db="EMBL/GenBank/DDBJ databases">
        <title>Genomic Encyclopedia of Type Strains, Phase IV (KMG-IV): sequencing the most valuable type-strain genomes for metagenomic binning, comparative biology and taxonomic classification.</title>
        <authorList>
            <person name="Goeker M."/>
        </authorList>
    </citation>
    <scope>NUCLEOTIDE SEQUENCE [LARGE SCALE GENOMIC DNA]</scope>
    <source>
        <strain evidence="1 2">DSM 24830</strain>
    </source>
</reference>
<organism evidence="1 2">
    <name type="scientific">Cocleimonas flava</name>
    <dbReference type="NCBI Taxonomy" id="634765"/>
    <lineage>
        <taxon>Bacteria</taxon>
        <taxon>Pseudomonadati</taxon>
        <taxon>Pseudomonadota</taxon>
        <taxon>Gammaproteobacteria</taxon>
        <taxon>Thiotrichales</taxon>
        <taxon>Thiotrichaceae</taxon>
        <taxon>Cocleimonas</taxon>
    </lineage>
</organism>
<dbReference type="PANTHER" id="PTHR43747:SF1">
    <property type="entry name" value="SLR1998 PROTEIN"/>
    <property type="match status" value="1"/>
</dbReference>
<dbReference type="Pfam" id="PF04820">
    <property type="entry name" value="Trp_halogenase"/>
    <property type="match status" value="1"/>
</dbReference>
<dbReference type="InterPro" id="IPR050816">
    <property type="entry name" value="Flavin-dep_Halogenase_NPB"/>
</dbReference>
<comment type="caution">
    <text evidence="1">The sequence shown here is derived from an EMBL/GenBank/DDBJ whole genome shotgun (WGS) entry which is preliminary data.</text>
</comment>
<dbReference type="RefSeq" id="WP_131907377.1">
    <property type="nucleotide sequence ID" value="NZ_BAAAFU010000007.1"/>
</dbReference>
<keyword evidence="2" id="KW-1185">Reference proteome</keyword>